<dbReference type="Proteomes" id="UP001216907">
    <property type="component" value="Unassembled WGS sequence"/>
</dbReference>
<gene>
    <name evidence="2" type="ORF">PZE19_20285</name>
</gene>
<dbReference type="InterPro" id="IPR027558">
    <property type="entry name" value="Pre_pil_HX9DG_C"/>
</dbReference>
<evidence type="ECO:0000313" key="2">
    <source>
        <dbReference type="EMBL" id="MDG3006119.1"/>
    </source>
</evidence>
<evidence type="ECO:0000259" key="1">
    <source>
        <dbReference type="Pfam" id="PF07596"/>
    </source>
</evidence>
<accession>A0ABT6FF06</accession>
<dbReference type="PANTHER" id="PTHR30093:SF2">
    <property type="entry name" value="TYPE II SECRETION SYSTEM PROTEIN H"/>
    <property type="match status" value="1"/>
</dbReference>
<dbReference type="Pfam" id="PF07596">
    <property type="entry name" value="SBP_bac_10"/>
    <property type="match status" value="1"/>
</dbReference>
<dbReference type="Pfam" id="PF07963">
    <property type="entry name" value="N_methyl"/>
    <property type="match status" value="1"/>
</dbReference>
<reference evidence="2 3" key="1">
    <citation type="submission" date="2023-03" db="EMBL/GenBank/DDBJ databases">
        <title>Paludisphaera mucosa sp. nov. a novel planctomycete from northern fen.</title>
        <authorList>
            <person name="Ivanova A."/>
        </authorList>
    </citation>
    <scope>NUCLEOTIDE SEQUENCE [LARGE SCALE GENOMIC DNA]</scope>
    <source>
        <strain evidence="2 3">Pla2</strain>
    </source>
</reference>
<dbReference type="InterPro" id="IPR011453">
    <property type="entry name" value="DUF1559"/>
</dbReference>
<dbReference type="RefSeq" id="WP_277862421.1">
    <property type="nucleotide sequence ID" value="NZ_JARRAG010000002.1"/>
</dbReference>
<organism evidence="2 3">
    <name type="scientific">Paludisphaera mucosa</name>
    <dbReference type="NCBI Taxonomy" id="3030827"/>
    <lineage>
        <taxon>Bacteria</taxon>
        <taxon>Pseudomonadati</taxon>
        <taxon>Planctomycetota</taxon>
        <taxon>Planctomycetia</taxon>
        <taxon>Isosphaerales</taxon>
        <taxon>Isosphaeraceae</taxon>
        <taxon>Paludisphaera</taxon>
    </lineage>
</organism>
<dbReference type="SUPFAM" id="SSF54523">
    <property type="entry name" value="Pili subunits"/>
    <property type="match status" value="1"/>
</dbReference>
<proteinExistence type="predicted"/>
<keyword evidence="3" id="KW-1185">Reference proteome</keyword>
<comment type="caution">
    <text evidence="2">The sequence shown here is derived from an EMBL/GenBank/DDBJ whole genome shotgun (WGS) entry which is preliminary data.</text>
</comment>
<dbReference type="EMBL" id="JARRAG010000002">
    <property type="protein sequence ID" value="MDG3006119.1"/>
    <property type="molecule type" value="Genomic_DNA"/>
</dbReference>
<dbReference type="NCBIfam" id="TIGR02532">
    <property type="entry name" value="IV_pilin_GFxxxE"/>
    <property type="match status" value="1"/>
</dbReference>
<sequence>MFGRTPPRSRSAFTLIELLVVIAIIAVLIALLLPAVQSAREAARRIQCTNNLKQIGLGLHNYLSTHNVFPPGRMTPDLRTGAGVVSTSYTSYGSITTSGWTGYYSVHCHILNYMEQVNAYNAMNFSAPNVSRLTSGGQATIYSANYTAFAIAQSTFLCPSDPNTTAGGISENNYRYNFGGSTPYAGADSTTTQSTITALSGGNGAFTIGPGMSMAQFTDGLSNTAAFAERTKGTGFPVATQLPSLSDNVTRVGRAAGLPDREALFTDCLSARRIDSFNFNAQGRWLPGSDFSDGWPFAWYIATMYNHVAPPNWQGIDCGSFSSTMDTPGEHAIVSARSAHPGGVNVLMGDGSSRFVKNSIAVETWRAVGTRAGGEVVSSDSY</sequence>
<dbReference type="InterPro" id="IPR012902">
    <property type="entry name" value="N_methyl_site"/>
</dbReference>
<feature type="domain" description="DUF1559" evidence="1">
    <location>
        <begin position="37"/>
        <end position="362"/>
    </location>
</feature>
<dbReference type="PANTHER" id="PTHR30093">
    <property type="entry name" value="GENERAL SECRETION PATHWAY PROTEIN G"/>
    <property type="match status" value="1"/>
</dbReference>
<evidence type="ECO:0000313" key="3">
    <source>
        <dbReference type="Proteomes" id="UP001216907"/>
    </source>
</evidence>
<protein>
    <submittedName>
        <fullName evidence="2">DUF1559 domain-containing protein</fullName>
    </submittedName>
</protein>
<name>A0ABT6FF06_9BACT</name>
<dbReference type="NCBIfam" id="TIGR04294">
    <property type="entry name" value="pre_pil_HX9DG"/>
    <property type="match status" value="1"/>
</dbReference>
<dbReference type="Gene3D" id="3.30.700.10">
    <property type="entry name" value="Glycoprotein, Type 4 Pilin"/>
    <property type="match status" value="1"/>
</dbReference>
<dbReference type="InterPro" id="IPR045584">
    <property type="entry name" value="Pilin-like"/>
</dbReference>